<evidence type="ECO:0000256" key="2">
    <source>
        <dbReference type="ARBA" id="ARBA00022679"/>
    </source>
</evidence>
<dbReference type="Proteomes" id="UP000606193">
    <property type="component" value="Unassembled WGS sequence"/>
</dbReference>
<dbReference type="CDD" id="cd00761">
    <property type="entry name" value="Glyco_tranf_GTA_type"/>
    <property type="match status" value="1"/>
</dbReference>
<sequence>MKEQKVTIVVPVYNVEKYLKRCVDSLLGQSYQNIEILLVDDGSKDSSLSICKKYELQDSRIRVFHKENEGLGLTRNYGIERATGEYITFVDSDDYLTLDAIAVMLERAIATDVDVVIASHYYKNEEQRVTVSERIYSGNEIKETLMVHMMGNKGNKLDALSYTACWKLYKKELFIKNNLVFPSERKLIWEDLAFSVEAYPLCEKVYILHKPVYYYCFNEESLTHTYKPNKLELVMELYHYMGVKIQDLNLPGEAQYRLDTNFIGHIRTCIKLEVFYTDKNGFGTAIQNIRKICSRKDVQRLIRSYPKTSFNKSQYVYNFAMEHMLVYMVYFLTWLQNKKKRIE</sequence>
<name>A0ABR7N3Q4_9FIRM</name>
<dbReference type="SUPFAM" id="SSF53448">
    <property type="entry name" value="Nucleotide-diphospho-sugar transferases"/>
    <property type="match status" value="1"/>
</dbReference>
<dbReference type="PANTHER" id="PTHR22916">
    <property type="entry name" value="GLYCOSYLTRANSFERASE"/>
    <property type="match status" value="1"/>
</dbReference>
<evidence type="ECO:0000313" key="5">
    <source>
        <dbReference type="Proteomes" id="UP000606193"/>
    </source>
</evidence>
<dbReference type="InterPro" id="IPR001173">
    <property type="entry name" value="Glyco_trans_2-like"/>
</dbReference>
<gene>
    <name evidence="4" type="ORF">H8704_08630</name>
</gene>
<evidence type="ECO:0000313" key="4">
    <source>
        <dbReference type="EMBL" id="MBC8562687.1"/>
    </source>
</evidence>
<dbReference type="EMBL" id="JACRSX010000011">
    <property type="protein sequence ID" value="MBC8562687.1"/>
    <property type="molecule type" value="Genomic_DNA"/>
</dbReference>
<comment type="caution">
    <text evidence="4">The sequence shown here is derived from an EMBL/GenBank/DDBJ whole genome shotgun (WGS) entry which is preliminary data.</text>
</comment>
<proteinExistence type="predicted"/>
<keyword evidence="2" id="KW-0808">Transferase</keyword>
<organism evidence="4 5">
    <name type="scientific">Jutongia huaianensis</name>
    <dbReference type="NCBI Taxonomy" id="2763668"/>
    <lineage>
        <taxon>Bacteria</taxon>
        <taxon>Bacillati</taxon>
        <taxon>Bacillota</taxon>
        <taxon>Clostridia</taxon>
        <taxon>Lachnospirales</taxon>
        <taxon>Lachnospiraceae</taxon>
        <taxon>Jutongia</taxon>
    </lineage>
</organism>
<dbReference type="Gene3D" id="3.90.550.10">
    <property type="entry name" value="Spore Coat Polysaccharide Biosynthesis Protein SpsA, Chain A"/>
    <property type="match status" value="1"/>
</dbReference>
<reference evidence="4 5" key="1">
    <citation type="submission" date="2020-08" db="EMBL/GenBank/DDBJ databases">
        <title>Genome public.</title>
        <authorList>
            <person name="Liu C."/>
            <person name="Sun Q."/>
        </authorList>
    </citation>
    <scope>NUCLEOTIDE SEQUENCE [LARGE SCALE GENOMIC DNA]</scope>
    <source>
        <strain evidence="4 5">NSJ-37</strain>
    </source>
</reference>
<dbReference type="Pfam" id="PF00535">
    <property type="entry name" value="Glycos_transf_2"/>
    <property type="match status" value="1"/>
</dbReference>
<dbReference type="PANTHER" id="PTHR22916:SF51">
    <property type="entry name" value="GLYCOSYLTRANSFERASE EPSH-RELATED"/>
    <property type="match status" value="1"/>
</dbReference>
<protein>
    <submittedName>
        <fullName evidence="4">Glycosyltransferase family 2 protein</fullName>
    </submittedName>
</protein>
<dbReference type="RefSeq" id="WP_249297985.1">
    <property type="nucleotide sequence ID" value="NZ_JACRSX010000011.1"/>
</dbReference>
<keyword evidence="1" id="KW-0328">Glycosyltransferase</keyword>
<keyword evidence="5" id="KW-1185">Reference proteome</keyword>
<evidence type="ECO:0000256" key="1">
    <source>
        <dbReference type="ARBA" id="ARBA00022676"/>
    </source>
</evidence>
<evidence type="ECO:0000259" key="3">
    <source>
        <dbReference type="Pfam" id="PF00535"/>
    </source>
</evidence>
<feature type="domain" description="Glycosyltransferase 2-like" evidence="3">
    <location>
        <begin position="7"/>
        <end position="174"/>
    </location>
</feature>
<dbReference type="InterPro" id="IPR029044">
    <property type="entry name" value="Nucleotide-diphossugar_trans"/>
</dbReference>
<accession>A0ABR7N3Q4</accession>